<dbReference type="InterPro" id="IPR033906">
    <property type="entry name" value="Lipase_N"/>
</dbReference>
<feature type="domain" description="Lipase" evidence="7">
    <location>
        <begin position="30"/>
        <end position="256"/>
    </location>
</feature>
<proteinExistence type="inferred from homology"/>
<name>A0ABM1NP22_DROAR</name>
<feature type="compositionally biased region" description="Acidic residues" evidence="5">
    <location>
        <begin position="360"/>
        <end position="371"/>
    </location>
</feature>
<keyword evidence="6" id="KW-0732">Signal</keyword>
<dbReference type="GeneID" id="108609498"/>
<reference evidence="8" key="1">
    <citation type="journal article" date="1997" name="Nucleic Acids Res.">
        <title>tRNAscan-SE: a program for improved detection of transfer RNA genes in genomic sequence.</title>
        <authorList>
            <person name="Lowe T.M."/>
            <person name="Eddy S.R."/>
        </authorList>
    </citation>
    <scope>NUCLEOTIDE SEQUENCE [LARGE SCALE GENOMIC DNA]</scope>
</reference>
<evidence type="ECO:0000256" key="5">
    <source>
        <dbReference type="SAM" id="MobiDB-lite"/>
    </source>
</evidence>
<evidence type="ECO:0000313" key="9">
    <source>
        <dbReference type="RefSeq" id="XP_017856708.1"/>
    </source>
</evidence>
<gene>
    <name evidence="9" type="primary">LOC108609498</name>
</gene>
<evidence type="ECO:0000256" key="6">
    <source>
        <dbReference type="SAM" id="SignalP"/>
    </source>
</evidence>
<dbReference type="PRINTS" id="PR00821">
    <property type="entry name" value="TAGLIPASE"/>
</dbReference>
<dbReference type="InterPro" id="IPR013818">
    <property type="entry name" value="Lipase"/>
</dbReference>
<keyword evidence="3" id="KW-0964">Secreted</keyword>
<dbReference type="CDD" id="cd00707">
    <property type="entry name" value="Pancreat_lipase_like"/>
    <property type="match status" value="1"/>
</dbReference>
<dbReference type="InterPro" id="IPR029058">
    <property type="entry name" value="AB_hydrolase_fold"/>
</dbReference>
<sequence>MKLLLLVVVICSFGKARSNCPVVKAQCPNAYVQFWLYSKNKIPKLIHPVKLNRNIFQHGGKIVVLIHGYTGNRNSPPNNSIRPAFLNHTNVDVISVDYAPLVKSPCYAQAVQNVPLVSKCLAQLINVLVGRDIVHNSDLHLIGFSLGAQVAAQTSNNVFKKLKHITALDPAKPLFISAAKLMRLDKTDAEYVDVIHTDTLQYGLLKRVGHADFYPNFGQLQQPGCVDAEDKTNCNHNRAPLFYAESIIPNHNFWGRSSEDPSQIVLMGYGAPLINGTFFLKTASEFPFALKQEDSIADAELGFNQMKRSFITYIDKALETSLISQMSNGIPVKAITTNDNNNKDREENSTPKPQKNDNGMAEEEDPAFMRK</sequence>
<dbReference type="RefSeq" id="XP_017856708.1">
    <property type="nucleotide sequence ID" value="XM_018001219.1"/>
</dbReference>
<evidence type="ECO:0000256" key="3">
    <source>
        <dbReference type="ARBA" id="ARBA00022525"/>
    </source>
</evidence>
<feature type="signal peptide" evidence="6">
    <location>
        <begin position="1"/>
        <end position="18"/>
    </location>
</feature>
<comment type="subcellular location">
    <subcellularLocation>
        <location evidence="1">Secreted</location>
    </subcellularLocation>
</comment>
<evidence type="ECO:0000256" key="1">
    <source>
        <dbReference type="ARBA" id="ARBA00004613"/>
    </source>
</evidence>
<dbReference type="InterPro" id="IPR000734">
    <property type="entry name" value="TAG_lipase"/>
</dbReference>
<evidence type="ECO:0000256" key="2">
    <source>
        <dbReference type="ARBA" id="ARBA00010701"/>
    </source>
</evidence>
<dbReference type="SUPFAM" id="SSF53474">
    <property type="entry name" value="alpha/beta-Hydrolases"/>
    <property type="match status" value="1"/>
</dbReference>
<evidence type="ECO:0000259" key="7">
    <source>
        <dbReference type="Pfam" id="PF00151"/>
    </source>
</evidence>
<organism evidence="8 9">
    <name type="scientific">Drosophila arizonae</name>
    <name type="common">Fruit fly</name>
    <dbReference type="NCBI Taxonomy" id="7263"/>
    <lineage>
        <taxon>Eukaryota</taxon>
        <taxon>Metazoa</taxon>
        <taxon>Ecdysozoa</taxon>
        <taxon>Arthropoda</taxon>
        <taxon>Hexapoda</taxon>
        <taxon>Insecta</taxon>
        <taxon>Pterygota</taxon>
        <taxon>Neoptera</taxon>
        <taxon>Endopterygota</taxon>
        <taxon>Diptera</taxon>
        <taxon>Brachycera</taxon>
        <taxon>Muscomorpha</taxon>
        <taxon>Ephydroidea</taxon>
        <taxon>Drosophilidae</taxon>
        <taxon>Drosophila</taxon>
    </lineage>
</organism>
<protein>
    <submittedName>
        <fullName evidence="9">Pancreatic triacylglycerol lipase-like</fullName>
    </submittedName>
</protein>
<dbReference type="Proteomes" id="UP000694904">
    <property type="component" value="Chromosome 3"/>
</dbReference>
<keyword evidence="8" id="KW-1185">Reference proteome</keyword>
<dbReference type="Gene3D" id="3.40.50.1820">
    <property type="entry name" value="alpha/beta hydrolase"/>
    <property type="match status" value="1"/>
</dbReference>
<dbReference type="Pfam" id="PF00151">
    <property type="entry name" value="Lipase"/>
    <property type="match status" value="1"/>
</dbReference>
<dbReference type="PANTHER" id="PTHR11610:SF177">
    <property type="entry name" value="IP13478P-RELATED"/>
    <property type="match status" value="1"/>
</dbReference>
<reference evidence="9" key="3">
    <citation type="submission" date="2025-08" db="UniProtKB">
        <authorList>
            <consortium name="RefSeq"/>
        </authorList>
    </citation>
    <scope>IDENTIFICATION</scope>
    <source>
        <tissue evidence="9">Whole organism</tissue>
    </source>
</reference>
<feature type="chain" id="PRO_5045432419" evidence="6">
    <location>
        <begin position="19"/>
        <end position="371"/>
    </location>
</feature>
<feature type="region of interest" description="Disordered" evidence="5">
    <location>
        <begin position="334"/>
        <end position="371"/>
    </location>
</feature>
<evidence type="ECO:0000256" key="4">
    <source>
        <dbReference type="RuleBase" id="RU004262"/>
    </source>
</evidence>
<reference evidence="8" key="2">
    <citation type="journal article" date="2016" name="G3 (Bethesda)">
        <title>Genome Evolution in Three Species of Cactophilic Drosophila.</title>
        <authorList>
            <person name="Sanchez-Flores A."/>
            <person name="Penazola F."/>
            <person name="Carpinteyro-Ponce J."/>
            <person name="Nazario-Yepiz N."/>
            <person name="Abreu-Goodger C."/>
            <person name="Machado C.A."/>
            <person name="Markow T.A."/>
        </authorList>
    </citation>
    <scope>NUCLEOTIDE SEQUENCE [LARGE SCALE GENOMIC DNA]</scope>
</reference>
<dbReference type="PANTHER" id="PTHR11610">
    <property type="entry name" value="LIPASE"/>
    <property type="match status" value="1"/>
</dbReference>
<comment type="similarity">
    <text evidence="2 4">Belongs to the AB hydrolase superfamily. Lipase family.</text>
</comment>
<accession>A0ABM1NP22</accession>
<evidence type="ECO:0000313" key="8">
    <source>
        <dbReference type="Proteomes" id="UP000694904"/>
    </source>
</evidence>